<evidence type="ECO:0000313" key="4">
    <source>
        <dbReference type="Proteomes" id="UP000321723"/>
    </source>
</evidence>
<dbReference type="GO" id="GO:0016301">
    <property type="term" value="F:kinase activity"/>
    <property type="evidence" value="ECO:0007669"/>
    <property type="project" value="UniProtKB-KW"/>
</dbReference>
<keyword evidence="3" id="KW-0418">Kinase</keyword>
<keyword evidence="4" id="KW-1185">Reference proteome</keyword>
<evidence type="ECO:0000313" key="3">
    <source>
        <dbReference type="EMBL" id="MBB5473132.1"/>
    </source>
</evidence>
<comment type="caution">
    <text evidence="2">The sequence shown here is derived from an EMBL/GenBank/DDBJ whole genome shotgun (WGS) entry which is preliminary data.</text>
</comment>
<dbReference type="Pfam" id="PF00480">
    <property type="entry name" value="ROK"/>
    <property type="match status" value="1"/>
</dbReference>
<dbReference type="Gene3D" id="1.10.10.10">
    <property type="entry name" value="Winged helix-like DNA-binding domain superfamily/Winged helix DNA-binding domain"/>
    <property type="match status" value="1"/>
</dbReference>
<dbReference type="PANTHER" id="PTHR18964">
    <property type="entry name" value="ROK (REPRESSOR, ORF, KINASE) FAMILY"/>
    <property type="match status" value="1"/>
</dbReference>
<dbReference type="Proteomes" id="UP000564629">
    <property type="component" value="Unassembled WGS sequence"/>
</dbReference>
<dbReference type="InterPro" id="IPR036388">
    <property type="entry name" value="WH-like_DNA-bd_sf"/>
</dbReference>
<evidence type="ECO:0000313" key="2">
    <source>
        <dbReference type="EMBL" id="GEL45440.1"/>
    </source>
</evidence>
<proteinExistence type="inferred from homology"/>
<name>A0A511F880_9CELL</name>
<dbReference type="EMBL" id="JACHDN010000001">
    <property type="protein sequence ID" value="MBB5473132.1"/>
    <property type="molecule type" value="Genomic_DNA"/>
</dbReference>
<reference evidence="3 5" key="2">
    <citation type="submission" date="2020-08" db="EMBL/GenBank/DDBJ databases">
        <title>Sequencing the genomes of 1000 actinobacteria strains.</title>
        <authorList>
            <person name="Klenk H.-P."/>
        </authorList>
    </citation>
    <scope>NUCLEOTIDE SEQUENCE [LARGE SCALE GENOMIC DNA]</scope>
    <source>
        <strain evidence="3 5">DSM 9581</strain>
    </source>
</reference>
<accession>A0A511F880</accession>
<dbReference type="Gene3D" id="3.30.420.40">
    <property type="match status" value="2"/>
</dbReference>
<comment type="similarity">
    <text evidence="1">Belongs to the ROK (NagC/XylR) family.</text>
</comment>
<dbReference type="PANTHER" id="PTHR18964:SF173">
    <property type="entry name" value="GLUCOKINASE"/>
    <property type="match status" value="1"/>
</dbReference>
<dbReference type="Proteomes" id="UP000321723">
    <property type="component" value="Unassembled WGS sequence"/>
</dbReference>
<reference evidence="2 4" key="1">
    <citation type="submission" date="2019-07" db="EMBL/GenBank/DDBJ databases">
        <title>Whole genome shotgun sequence of Cellulomonas hominis NBRC 16055.</title>
        <authorList>
            <person name="Hosoyama A."/>
            <person name="Uohara A."/>
            <person name="Ohji S."/>
            <person name="Ichikawa N."/>
        </authorList>
    </citation>
    <scope>NUCLEOTIDE SEQUENCE [LARGE SCALE GENOMIC DNA]</scope>
    <source>
        <strain evidence="2 4">NBRC 16055</strain>
    </source>
</reference>
<gene>
    <name evidence="2" type="ORF">CHO01_05560</name>
    <name evidence="3" type="ORF">HNR08_001868</name>
</gene>
<evidence type="ECO:0000313" key="5">
    <source>
        <dbReference type="Proteomes" id="UP000564629"/>
    </source>
</evidence>
<protein>
    <submittedName>
        <fullName evidence="3">Putative NBD/HSP70 family sugar kinase</fullName>
    </submittedName>
    <submittedName>
        <fullName evidence="2">Transcriptional regulator</fullName>
    </submittedName>
</protein>
<dbReference type="SUPFAM" id="SSF53067">
    <property type="entry name" value="Actin-like ATPase domain"/>
    <property type="match status" value="2"/>
</dbReference>
<organism evidence="2 4">
    <name type="scientific">Cellulomonas hominis</name>
    <dbReference type="NCBI Taxonomy" id="156981"/>
    <lineage>
        <taxon>Bacteria</taxon>
        <taxon>Bacillati</taxon>
        <taxon>Actinomycetota</taxon>
        <taxon>Actinomycetes</taxon>
        <taxon>Micrococcales</taxon>
        <taxon>Cellulomonadaceae</taxon>
        <taxon>Cellulomonas</taxon>
    </lineage>
</organism>
<dbReference type="RefSeq" id="WP_183834970.1">
    <property type="nucleotide sequence ID" value="NZ_BJVQ01000004.1"/>
</dbReference>
<keyword evidence="3" id="KW-0808">Transferase</keyword>
<dbReference type="EMBL" id="BJVQ01000004">
    <property type="protein sequence ID" value="GEL45440.1"/>
    <property type="molecule type" value="Genomic_DNA"/>
</dbReference>
<evidence type="ECO:0000256" key="1">
    <source>
        <dbReference type="ARBA" id="ARBA00006479"/>
    </source>
</evidence>
<dbReference type="AlphaFoldDB" id="A0A511F880"/>
<dbReference type="InterPro" id="IPR000600">
    <property type="entry name" value="ROK"/>
</dbReference>
<sequence length="425" mass="45506">MSPVSPQDPWVQVAEVVRLIRRGEAQTRPELADATRLGRNVITQRIQAAQDLGLVQPSGEQRSRGGRAAEVWEFVGDKGRILTAMVGTAGFRVALTDLDHRVLEDRHVAWELTGDPLETCERIAAEMDAVLALHHLGSPAWGIGIGLSTPVNYVTGRSVRPVTAGPPGLDWSAGMDVRGWFTRRMQAPVWVEALPNIAALGAAAAPDAPADLVFVRMDRGVGSGIVSDGRLHRGADWIAGEITHILVHPDSDRICLCGRVGCLDAFASRWALEAEAHRALDQGRSPFLARRPAPVALEDVVAGAEAGDPTCAELVLRAAEAMGRALAGIVTWFNPRRVVIGGNTLADSALFQGTVSRTLNAQTLAASVDRLQLEHGTPDRAEDVIGASAMVTEMLLSPEYLAEWAPGGFPIDVEVLMAQKHDFLA</sequence>
<dbReference type="InterPro" id="IPR043129">
    <property type="entry name" value="ATPase_NBD"/>
</dbReference>